<evidence type="ECO:0000256" key="1">
    <source>
        <dbReference type="ARBA" id="ARBA00023015"/>
    </source>
</evidence>
<dbReference type="Pfam" id="PF01380">
    <property type="entry name" value="SIS"/>
    <property type="match status" value="1"/>
</dbReference>
<keyword evidence="1" id="KW-0805">Transcription regulation</keyword>
<dbReference type="PANTHER" id="PTHR30514">
    <property type="entry name" value="GLUCOKINASE"/>
    <property type="match status" value="1"/>
</dbReference>
<dbReference type="GO" id="GO:0003700">
    <property type="term" value="F:DNA-binding transcription factor activity"/>
    <property type="evidence" value="ECO:0007669"/>
    <property type="project" value="InterPro"/>
</dbReference>
<dbReference type="PANTHER" id="PTHR30514:SF20">
    <property type="entry name" value="TRANSCRIPTIONAL REGULATOR"/>
    <property type="match status" value="1"/>
</dbReference>
<dbReference type="Proteomes" id="UP000018211">
    <property type="component" value="Unassembled WGS sequence"/>
</dbReference>
<name>A0AAV2VLT4_9VIBR</name>
<dbReference type="PROSITE" id="PS51071">
    <property type="entry name" value="HTH_RPIR"/>
    <property type="match status" value="1"/>
</dbReference>
<dbReference type="GO" id="GO:1901135">
    <property type="term" value="P:carbohydrate derivative metabolic process"/>
    <property type="evidence" value="ECO:0007669"/>
    <property type="project" value="InterPro"/>
</dbReference>
<organism evidence="6 7">
    <name type="scientific">Vibrio nigripulchritudo SOn1</name>
    <dbReference type="NCBI Taxonomy" id="1238450"/>
    <lineage>
        <taxon>Bacteria</taxon>
        <taxon>Pseudomonadati</taxon>
        <taxon>Pseudomonadota</taxon>
        <taxon>Gammaproteobacteria</taxon>
        <taxon>Vibrionales</taxon>
        <taxon>Vibrionaceae</taxon>
        <taxon>Vibrio</taxon>
    </lineage>
</organism>
<feature type="domain" description="HTH rpiR-type" evidence="4">
    <location>
        <begin position="8"/>
        <end position="84"/>
    </location>
</feature>
<dbReference type="InterPro" id="IPR046348">
    <property type="entry name" value="SIS_dom_sf"/>
</dbReference>
<dbReference type="CDD" id="cd05013">
    <property type="entry name" value="SIS_RpiR"/>
    <property type="match status" value="1"/>
</dbReference>
<comment type="caution">
    <text evidence="6">The sequence shown here is derived from an EMBL/GenBank/DDBJ whole genome shotgun (WGS) entry which is preliminary data.</text>
</comment>
<dbReference type="InterPro" id="IPR047640">
    <property type="entry name" value="RpiR-like"/>
</dbReference>
<dbReference type="InterPro" id="IPR009057">
    <property type="entry name" value="Homeodomain-like_sf"/>
</dbReference>
<feature type="domain" description="SIS" evidence="5">
    <location>
        <begin position="138"/>
        <end position="272"/>
    </location>
</feature>
<accession>A0AAV2VLT4</accession>
<evidence type="ECO:0000313" key="6">
    <source>
        <dbReference type="EMBL" id="CCO45697.1"/>
    </source>
</evidence>
<gene>
    <name evidence="6" type="ORF">VIBNISOn1_1540064</name>
</gene>
<dbReference type="Gene3D" id="1.10.10.10">
    <property type="entry name" value="Winged helix-like DNA-binding domain superfamily/Winged helix DNA-binding domain"/>
    <property type="match status" value="1"/>
</dbReference>
<dbReference type="GO" id="GO:0003677">
    <property type="term" value="F:DNA binding"/>
    <property type="evidence" value="ECO:0007669"/>
    <property type="project" value="UniProtKB-KW"/>
</dbReference>
<dbReference type="SUPFAM" id="SSF46689">
    <property type="entry name" value="Homeodomain-like"/>
    <property type="match status" value="1"/>
</dbReference>
<evidence type="ECO:0000313" key="7">
    <source>
        <dbReference type="Proteomes" id="UP000018211"/>
    </source>
</evidence>
<protein>
    <submittedName>
        <fullName evidence="6">Transcriptional regulator RpiR family</fullName>
    </submittedName>
</protein>
<dbReference type="Gene3D" id="3.40.50.10490">
    <property type="entry name" value="Glucose-6-phosphate isomerase like protein, domain 1"/>
    <property type="match status" value="1"/>
</dbReference>
<dbReference type="InterPro" id="IPR001347">
    <property type="entry name" value="SIS_dom"/>
</dbReference>
<reference evidence="6 7" key="1">
    <citation type="journal article" date="2013" name="ISME J.">
        <title>Comparative genomics of pathogenic lineages of Vibrio nigripulchritudo identifies virulence-associated traits.</title>
        <authorList>
            <person name="Goudenege D."/>
            <person name="Labreuche Y."/>
            <person name="Krin E."/>
            <person name="Ansquer D."/>
            <person name="Mangenot S."/>
            <person name="Calteau A."/>
            <person name="Medigue C."/>
            <person name="Mazel D."/>
            <person name="Polz M.F."/>
            <person name="Le Roux F."/>
        </authorList>
    </citation>
    <scope>NUCLEOTIDE SEQUENCE [LARGE SCALE GENOMIC DNA]</scope>
    <source>
        <strain evidence="6 7">SOn1</strain>
    </source>
</reference>
<dbReference type="InterPro" id="IPR000281">
    <property type="entry name" value="HTH_RpiR"/>
</dbReference>
<dbReference type="InterPro" id="IPR035472">
    <property type="entry name" value="RpiR-like_SIS"/>
</dbReference>
<dbReference type="EMBL" id="CAOF01000062">
    <property type="protein sequence ID" value="CCO45697.1"/>
    <property type="molecule type" value="Genomic_DNA"/>
</dbReference>
<dbReference type="SUPFAM" id="SSF53697">
    <property type="entry name" value="SIS domain"/>
    <property type="match status" value="1"/>
</dbReference>
<keyword evidence="3" id="KW-0804">Transcription</keyword>
<dbReference type="InterPro" id="IPR036388">
    <property type="entry name" value="WH-like_DNA-bd_sf"/>
</dbReference>
<dbReference type="Pfam" id="PF01418">
    <property type="entry name" value="HTH_6"/>
    <property type="match status" value="1"/>
</dbReference>
<evidence type="ECO:0000259" key="5">
    <source>
        <dbReference type="PROSITE" id="PS51464"/>
    </source>
</evidence>
<evidence type="ECO:0000256" key="3">
    <source>
        <dbReference type="ARBA" id="ARBA00023163"/>
    </source>
</evidence>
<dbReference type="RefSeq" id="WP_022611085.1">
    <property type="nucleotide sequence ID" value="NZ_LK391965.1"/>
</dbReference>
<evidence type="ECO:0000256" key="2">
    <source>
        <dbReference type="ARBA" id="ARBA00023125"/>
    </source>
</evidence>
<keyword evidence="2" id="KW-0238">DNA-binding</keyword>
<dbReference type="GO" id="GO:0097367">
    <property type="term" value="F:carbohydrate derivative binding"/>
    <property type="evidence" value="ECO:0007669"/>
    <property type="project" value="InterPro"/>
</dbReference>
<dbReference type="PROSITE" id="PS51464">
    <property type="entry name" value="SIS"/>
    <property type="match status" value="1"/>
</dbReference>
<sequence length="272" mass="29865">MKPATTLSELQEDIRKEYGNLSKRLQQVGQYLLDNPENVAFDTVAVIASNADVPPSTLIRFANALGFNGFNDMKQLYRQNMVEETSNYSERVKLFKAMSPDDSQASTPISQLHNFANANAHALEQLANKIEESDLNNAITLLKNAECLYVIGLRRSFSIASYMVYALRHLGKRVVLIDGLGGMYDEQLSMVTGKDAVVSISFSPYAEETHNWVKAAREKGAKQVTLTDSQVSPIAELSDVNFMVNEANVGGFRGQSASLCLAQTLAVSLASE</sequence>
<dbReference type="AlphaFoldDB" id="A0AAV2VLT4"/>
<evidence type="ECO:0000259" key="4">
    <source>
        <dbReference type="PROSITE" id="PS51071"/>
    </source>
</evidence>
<proteinExistence type="predicted"/>